<comment type="caution">
    <text evidence="2">The sequence shown here is derived from an EMBL/GenBank/DDBJ whole genome shotgun (WGS) entry which is preliminary data.</text>
</comment>
<dbReference type="Proteomes" id="UP001519460">
    <property type="component" value="Unassembled WGS sequence"/>
</dbReference>
<gene>
    <name evidence="2" type="ORF">BaRGS_00017521</name>
</gene>
<name>A0ABD0KVX9_9CAEN</name>
<reference evidence="2 3" key="1">
    <citation type="journal article" date="2023" name="Sci. Data">
        <title>Genome assembly of the Korean intertidal mud-creeper Batillaria attramentaria.</title>
        <authorList>
            <person name="Patra A.K."/>
            <person name="Ho P.T."/>
            <person name="Jun S."/>
            <person name="Lee S.J."/>
            <person name="Kim Y."/>
            <person name="Won Y.J."/>
        </authorList>
    </citation>
    <scope>NUCLEOTIDE SEQUENCE [LARGE SCALE GENOMIC DNA]</scope>
    <source>
        <strain evidence="2">Wonlab-2016</strain>
    </source>
</reference>
<evidence type="ECO:0000313" key="3">
    <source>
        <dbReference type="Proteomes" id="UP001519460"/>
    </source>
</evidence>
<feature type="non-terminal residue" evidence="2">
    <location>
        <position position="1"/>
    </location>
</feature>
<feature type="compositionally biased region" description="Polar residues" evidence="1">
    <location>
        <begin position="60"/>
        <end position="82"/>
    </location>
</feature>
<feature type="region of interest" description="Disordered" evidence="1">
    <location>
        <begin position="59"/>
        <end position="82"/>
    </location>
</feature>
<evidence type="ECO:0000256" key="1">
    <source>
        <dbReference type="SAM" id="MobiDB-lite"/>
    </source>
</evidence>
<proteinExistence type="predicted"/>
<dbReference type="EMBL" id="JACVVK020000117">
    <property type="protein sequence ID" value="KAK7491250.1"/>
    <property type="molecule type" value="Genomic_DNA"/>
</dbReference>
<protein>
    <submittedName>
        <fullName evidence="2">Uncharacterized protein</fullName>
    </submittedName>
</protein>
<accession>A0ABD0KVX9</accession>
<evidence type="ECO:0000313" key="2">
    <source>
        <dbReference type="EMBL" id="KAK7491250.1"/>
    </source>
</evidence>
<dbReference type="AlphaFoldDB" id="A0ABD0KVX9"/>
<sequence>RTSREAQHGLGVPLGSDDQHTWTRIQTVWSPNNTETQAAVTQRRQQSLSYRTWSVGPFTRSATTTTRQLGQRGSGWTDQRHT</sequence>
<organism evidence="2 3">
    <name type="scientific">Batillaria attramentaria</name>
    <dbReference type="NCBI Taxonomy" id="370345"/>
    <lineage>
        <taxon>Eukaryota</taxon>
        <taxon>Metazoa</taxon>
        <taxon>Spiralia</taxon>
        <taxon>Lophotrochozoa</taxon>
        <taxon>Mollusca</taxon>
        <taxon>Gastropoda</taxon>
        <taxon>Caenogastropoda</taxon>
        <taxon>Sorbeoconcha</taxon>
        <taxon>Cerithioidea</taxon>
        <taxon>Batillariidae</taxon>
        <taxon>Batillaria</taxon>
    </lineage>
</organism>
<keyword evidence="3" id="KW-1185">Reference proteome</keyword>